<evidence type="ECO:0000259" key="1">
    <source>
        <dbReference type="Pfam" id="PF08708"/>
    </source>
</evidence>
<dbReference type="EMBL" id="FNEN01000020">
    <property type="protein sequence ID" value="SDJ20582.1"/>
    <property type="molecule type" value="Genomic_DNA"/>
</dbReference>
<accession>A0A1G8RUE5</accession>
<dbReference type="AlphaFoldDB" id="A0A1G8RUE5"/>
<feature type="domain" description="Primase C-terminal 1" evidence="1">
    <location>
        <begin position="242"/>
        <end position="295"/>
    </location>
</feature>
<evidence type="ECO:0000313" key="3">
    <source>
        <dbReference type="Proteomes" id="UP000198853"/>
    </source>
</evidence>
<dbReference type="SUPFAM" id="SSF56747">
    <property type="entry name" value="Prim-pol domain"/>
    <property type="match status" value="1"/>
</dbReference>
<dbReference type="Pfam" id="PF08708">
    <property type="entry name" value="PriCT_1"/>
    <property type="match status" value="1"/>
</dbReference>
<dbReference type="RefSeq" id="WP_090399713.1">
    <property type="nucleotide sequence ID" value="NZ_FNEN01000020.1"/>
</dbReference>
<protein>
    <recommendedName>
        <fullName evidence="1">Primase C-terminal 1 domain-containing protein</fullName>
    </recommendedName>
</protein>
<gene>
    <name evidence="2" type="ORF">SAMN04488123_12053</name>
</gene>
<dbReference type="InterPro" id="IPR014820">
    <property type="entry name" value="PriCT_1"/>
</dbReference>
<evidence type="ECO:0000313" key="2">
    <source>
        <dbReference type="EMBL" id="SDJ20582.1"/>
    </source>
</evidence>
<organism evidence="2 3">
    <name type="scientific">Natribacillus halophilus</name>
    <dbReference type="NCBI Taxonomy" id="549003"/>
    <lineage>
        <taxon>Bacteria</taxon>
        <taxon>Bacillati</taxon>
        <taxon>Bacillota</taxon>
        <taxon>Bacilli</taxon>
        <taxon>Bacillales</taxon>
        <taxon>Bacillaceae</taxon>
        <taxon>Natribacillus</taxon>
    </lineage>
</organism>
<dbReference type="Proteomes" id="UP000198853">
    <property type="component" value="Unassembled WGS sequence"/>
</dbReference>
<keyword evidence="3" id="KW-1185">Reference proteome</keyword>
<dbReference type="Gene3D" id="3.90.920.10">
    <property type="entry name" value="DNA primase, PRIM domain"/>
    <property type="match status" value="1"/>
</dbReference>
<dbReference type="OrthoDB" id="268750at2"/>
<name>A0A1G8RUE5_9BACI</name>
<reference evidence="2 3" key="1">
    <citation type="submission" date="2016-10" db="EMBL/GenBank/DDBJ databases">
        <authorList>
            <person name="de Groot N.N."/>
        </authorList>
    </citation>
    <scope>NUCLEOTIDE SEQUENCE [LARGE SCALE GENOMIC DNA]</scope>
    <source>
        <strain evidence="2 3">DSM 21771</strain>
    </source>
</reference>
<sequence>MKYPDYHNVEVAYNGAHNRNNITHIGAVKNFSGHRETYMTYFRYNDEMIDHFQDKQTVSGYKGSAYADWLPIDVDSDSLDEAQDNMRALMINLEDYNIDTSCCRFYFSGSKGFHVMIPSGVFGAKPDPQNDKRFKKVASLLTEGVQTDMSIYQKTRIFRLPNTINGKTGLYKIELYPFQITNDSISGILDAARQPGERLEIDTEYDESEELKEAYDAPIQANQTKPNTGKPETYICMSTMMKGVPDGERDNVGVRVSSHLKKHGLNAEMSWVAMDEWNKKNDPPMETDRLETVYQQGMKYEFGCHDFLLAKYCDPDCKFYKSHWGRF</sequence>
<proteinExistence type="predicted"/>